<organism evidence="2 3">
    <name type="scientific">Paenibacillus borealis</name>
    <dbReference type="NCBI Taxonomy" id="160799"/>
    <lineage>
        <taxon>Bacteria</taxon>
        <taxon>Bacillati</taxon>
        <taxon>Bacillota</taxon>
        <taxon>Bacilli</taxon>
        <taxon>Bacillales</taxon>
        <taxon>Paenibacillaceae</taxon>
        <taxon>Paenibacillus</taxon>
    </lineage>
</organism>
<accession>A0A089L8X3</accession>
<dbReference type="Proteomes" id="UP000029518">
    <property type="component" value="Chromosome"/>
</dbReference>
<evidence type="ECO:0000313" key="2">
    <source>
        <dbReference type="EMBL" id="AIQ56545.1"/>
    </source>
</evidence>
<protein>
    <recommendedName>
        <fullName evidence="4">ABC transporter permease</fullName>
    </recommendedName>
</protein>
<proteinExistence type="predicted"/>
<feature type="transmembrane region" description="Helical" evidence="1">
    <location>
        <begin position="240"/>
        <end position="258"/>
    </location>
</feature>
<name>A0A089L8X3_PAEBO</name>
<dbReference type="KEGG" id="pbd:PBOR_06030"/>
<feature type="transmembrane region" description="Helical" evidence="1">
    <location>
        <begin position="176"/>
        <end position="194"/>
    </location>
</feature>
<sequence length="265" mass="28954">MRNLWRAEIYFLRKDLAFKSVTAAFALASFVLVLIMGSKGGYALSNYAEPLQTAASFSILFYLVIPLHACFFSTEGFEHGSVQNIIASGQSRAKYFTAKYVLELLAVLGWLLEFYGLFYLFSLAAALFTGAPIGHSGWAADAAAGLEAFGLNLLYLAAYCAAVMMLGMLIRITASAVVAAFFFIFGNFLLAGYLKDSSSAILRTVSGHSLMTQILKFSGMYVEHSQRIVLSGAADYRRALWIPAVWIVLCLSAALVSLEKKDIHI</sequence>
<dbReference type="AlphaFoldDB" id="A0A089L8X3"/>
<keyword evidence="1" id="KW-0812">Transmembrane</keyword>
<evidence type="ECO:0008006" key="4">
    <source>
        <dbReference type="Google" id="ProtNLM"/>
    </source>
</evidence>
<dbReference type="OrthoDB" id="2593805at2"/>
<dbReference type="HOGENOM" id="CLU_1049060_0_0_9"/>
<feature type="transmembrane region" description="Helical" evidence="1">
    <location>
        <begin position="148"/>
        <end position="169"/>
    </location>
</feature>
<reference evidence="2" key="1">
    <citation type="submission" date="2014-08" db="EMBL/GenBank/DDBJ databases">
        <title>Comparative genomics of the Paenibacillus odorifer group.</title>
        <authorList>
            <person name="den Bakker H.C."/>
            <person name="Tsai Y.-C.Y.-C."/>
            <person name="Martin N."/>
            <person name="Korlach J."/>
            <person name="Wiedmann M."/>
        </authorList>
    </citation>
    <scope>NUCLEOTIDE SEQUENCE [LARGE SCALE GENOMIC DNA]</scope>
    <source>
        <strain evidence="2">DSM 13188</strain>
    </source>
</reference>
<evidence type="ECO:0000256" key="1">
    <source>
        <dbReference type="SAM" id="Phobius"/>
    </source>
</evidence>
<feature type="transmembrane region" description="Helical" evidence="1">
    <location>
        <begin position="21"/>
        <end position="42"/>
    </location>
</feature>
<feature type="transmembrane region" description="Helical" evidence="1">
    <location>
        <begin position="54"/>
        <end position="72"/>
    </location>
</feature>
<dbReference type="RefSeq" id="WP_042210866.1">
    <property type="nucleotide sequence ID" value="NZ_CP009285.1"/>
</dbReference>
<keyword evidence="1" id="KW-0472">Membrane</keyword>
<dbReference type="EMBL" id="CP009285">
    <property type="protein sequence ID" value="AIQ56545.1"/>
    <property type="molecule type" value="Genomic_DNA"/>
</dbReference>
<feature type="transmembrane region" description="Helical" evidence="1">
    <location>
        <begin position="100"/>
        <end position="128"/>
    </location>
</feature>
<evidence type="ECO:0000313" key="3">
    <source>
        <dbReference type="Proteomes" id="UP000029518"/>
    </source>
</evidence>
<keyword evidence="1" id="KW-1133">Transmembrane helix</keyword>
<keyword evidence="3" id="KW-1185">Reference proteome</keyword>
<gene>
    <name evidence="2" type="ORF">PBOR_06030</name>
</gene>